<evidence type="ECO:0000313" key="3">
    <source>
        <dbReference type="Proteomes" id="UP000604046"/>
    </source>
</evidence>
<dbReference type="EMBL" id="CAJNDS010002213">
    <property type="protein sequence ID" value="CAE7376527.1"/>
    <property type="molecule type" value="Genomic_DNA"/>
</dbReference>
<proteinExistence type="predicted"/>
<feature type="region of interest" description="Disordered" evidence="1">
    <location>
        <begin position="1135"/>
        <end position="1213"/>
    </location>
</feature>
<accession>A0A812Q5X8</accession>
<keyword evidence="3" id="KW-1185">Reference proteome</keyword>
<evidence type="ECO:0000313" key="2">
    <source>
        <dbReference type="EMBL" id="CAE7376527.1"/>
    </source>
</evidence>
<sequence>MFLVAWLTHCSDCEDWIRQHNEDPGRTRLKSKEDVLACHKELAVEKKTGGKLTAPKKQFILSTHWNESKHGKWDASKETEIEIRGVKQKGCWRSVGEEGVFDFEEFEQTDVSERIIEHDANDVGPLADVAFALKKEAVQQAMQSQSQARDKVAIKGPDMSMESLMEIVNLGMSASSSSKDRPKARSCGSSQSSGDGGSDSESQSAADEPEEGMASMALLGSATKKSGQSKATAKPKVKAEAAEGLKLDPRLNLDVLDLGGGSDGLGTLQLDGRASRTLTRLQTAISTFEVNMKALDLQDQPVSAQLSLKDYKAMCQKRVSSLTGWMKPAKDDIKKVERSTNKNCFADQLRSLEELVGIAGVLVKLLTLMPAQKPDPEEFLRLLEEFDKLNESSGLKLGLGPGFVLKSLMARANESCLHNDFSRFTGFFKTSSADVVALNKLMKAEDVQAHVVVEIENRLLSAMRAITPAELELKSSGKATPEDAPNMHEACSLASALVESAQGPDFLAKDVAASARVVYAMLDQQDIASLRESVQNIQSYSGKKPQEGQERAEELNAVVRFFLQHDVGKSVMGMAVQRLEHGEAEAEFQEICAHLENLIGCAEVQAKEFAEQNSSKGIAEVKQLVGPALSKLDELKACRFGKSKAAKKEGGAAGTIAELQKRLSEAASQLVTVELTFTLLEHLQEGFKSLGNNCKVQVPDAENADDQGIINLDQFIAGLSAASFVEDKLWDSMPSVLACVQEFKDLTDKLCKLVRWAFLKQEAFRQMRQEQTSTSADDLCKWADALRASHLFGMKDPKLVSDIQKLLLEPVDAELAKLQSAGLDAVAPIAEQFAQNALGNGLSKGVFEEMMVKLPQKHRLRSLVQAFGQARTIKGSKVAMIPGSTKEKEEVTSLSKAMCQLHVELKAAMEKPDWESDLARAQLNTAAMLEHLQTKVDMMRRRMVATARKSSLEAWKLHEELQVPLQQLSTPKPKEEDAYMKVVVGHTLKLSKDSTQLADTIDRVQCVKENLDVLSSIVFDPDSVSSEKAVMNFKDAGDTLENFLQTCNETEAVAKTHVSVCAALVLLRSQKLGSETKEGQDMATKLADVCGALGKHLEHLKSYTPSPAEAKKAQFYQVRVFGEVVHAEAKSWLETQGHAEDTKKRKHEELADEAGGSKAARSSGKQQKGDASSKSTSKAGKDKDDKSEKKQKEQKENAGKKKEKSLAKAKNAR</sequence>
<comment type="caution">
    <text evidence="2">The sequence shown here is derived from an EMBL/GenBank/DDBJ whole genome shotgun (WGS) entry which is preliminary data.</text>
</comment>
<feature type="compositionally biased region" description="Basic and acidic residues" evidence="1">
    <location>
        <begin position="1179"/>
        <end position="1206"/>
    </location>
</feature>
<feature type="compositionally biased region" description="Basic and acidic residues" evidence="1">
    <location>
        <begin position="1135"/>
        <end position="1149"/>
    </location>
</feature>
<feature type="compositionally biased region" description="Low complexity" evidence="1">
    <location>
        <begin position="188"/>
        <end position="206"/>
    </location>
</feature>
<dbReference type="OrthoDB" id="430214at2759"/>
<gene>
    <name evidence="2" type="ORF">SNAT2548_LOCUS20569</name>
</gene>
<dbReference type="Proteomes" id="UP000604046">
    <property type="component" value="Unassembled WGS sequence"/>
</dbReference>
<feature type="compositionally biased region" description="Low complexity" evidence="1">
    <location>
        <begin position="1169"/>
        <end position="1178"/>
    </location>
</feature>
<dbReference type="AlphaFoldDB" id="A0A812Q5X8"/>
<organism evidence="2 3">
    <name type="scientific">Symbiodinium natans</name>
    <dbReference type="NCBI Taxonomy" id="878477"/>
    <lineage>
        <taxon>Eukaryota</taxon>
        <taxon>Sar</taxon>
        <taxon>Alveolata</taxon>
        <taxon>Dinophyceae</taxon>
        <taxon>Suessiales</taxon>
        <taxon>Symbiodiniaceae</taxon>
        <taxon>Symbiodinium</taxon>
    </lineage>
</organism>
<reference evidence="2" key="1">
    <citation type="submission" date="2021-02" db="EMBL/GenBank/DDBJ databases">
        <authorList>
            <person name="Dougan E. K."/>
            <person name="Rhodes N."/>
            <person name="Thang M."/>
            <person name="Chan C."/>
        </authorList>
    </citation>
    <scope>NUCLEOTIDE SEQUENCE</scope>
</reference>
<protein>
    <submittedName>
        <fullName evidence="2">Uncharacterized protein</fullName>
    </submittedName>
</protein>
<name>A0A812Q5X8_9DINO</name>
<evidence type="ECO:0000256" key="1">
    <source>
        <dbReference type="SAM" id="MobiDB-lite"/>
    </source>
</evidence>
<feature type="region of interest" description="Disordered" evidence="1">
    <location>
        <begin position="173"/>
        <end position="212"/>
    </location>
</feature>